<feature type="compositionally biased region" description="Polar residues" evidence="1">
    <location>
        <begin position="9"/>
        <end position="18"/>
    </location>
</feature>
<name>A0A4S4KZ24_9AGAM</name>
<feature type="domain" description="Reverse transcriptase" evidence="2">
    <location>
        <begin position="124"/>
        <end position="229"/>
    </location>
</feature>
<evidence type="ECO:0000313" key="3">
    <source>
        <dbReference type="EMBL" id="THH03967.1"/>
    </source>
</evidence>
<feature type="region of interest" description="Disordered" evidence="1">
    <location>
        <begin position="1"/>
        <end position="20"/>
    </location>
</feature>
<dbReference type="InterPro" id="IPR000477">
    <property type="entry name" value="RT_dom"/>
</dbReference>
<dbReference type="OrthoDB" id="412006at2759"/>
<organism evidence="3 4">
    <name type="scientific">Phellinidium pouzarii</name>
    <dbReference type="NCBI Taxonomy" id="167371"/>
    <lineage>
        <taxon>Eukaryota</taxon>
        <taxon>Fungi</taxon>
        <taxon>Dikarya</taxon>
        <taxon>Basidiomycota</taxon>
        <taxon>Agaricomycotina</taxon>
        <taxon>Agaricomycetes</taxon>
        <taxon>Hymenochaetales</taxon>
        <taxon>Hymenochaetaceae</taxon>
        <taxon>Phellinidium</taxon>
    </lineage>
</organism>
<evidence type="ECO:0000256" key="1">
    <source>
        <dbReference type="SAM" id="MobiDB-lite"/>
    </source>
</evidence>
<protein>
    <recommendedName>
        <fullName evidence="2">Reverse transcriptase domain-containing protein</fullName>
    </recommendedName>
</protein>
<dbReference type="EMBL" id="SGPK01000391">
    <property type="protein sequence ID" value="THH03967.1"/>
    <property type="molecule type" value="Genomic_DNA"/>
</dbReference>
<dbReference type="AlphaFoldDB" id="A0A4S4KZ24"/>
<dbReference type="PANTHER" id="PTHR33481:SF1">
    <property type="entry name" value="ENDONUCLEASE_EXONUCLEASE_PHOSPHATASE DOMAIN-CONTAINING PROTEIN-RELATED"/>
    <property type="match status" value="1"/>
</dbReference>
<feature type="region of interest" description="Disordered" evidence="1">
    <location>
        <begin position="36"/>
        <end position="55"/>
    </location>
</feature>
<keyword evidence="4" id="KW-1185">Reference proteome</keyword>
<evidence type="ECO:0000259" key="2">
    <source>
        <dbReference type="Pfam" id="PF00078"/>
    </source>
</evidence>
<sequence length="231" mass="25854">MGIRKTPIPSLNSSSGLATTPEEKAKLFTETFFPEPGLIPLQGEPQPPSRDSPPITTEEFMRALRPTSNKLAMGISGIGYLPIKWAADQFVEELITLFNECKVLGYHPRAWHMAKVVMLHKPNKKDPSTPRSYRPITLEEMLGKCLEKIIANHLQFFSNEGGTLPHNQFGARWKSGVNDAAFSLTVEVEATWNADLYILVLAVDIQGFFDQVHHQVFHTELQSIGCPEDII</sequence>
<dbReference type="Proteomes" id="UP000308199">
    <property type="component" value="Unassembled WGS sequence"/>
</dbReference>
<dbReference type="PANTHER" id="PTHR33481">
    <property type="entry name" value="REVERSE TRANSCRIPTASE"/>
    <property type="match status" value="1"/>
</dbReference>
<reference evidence="3 4" key="1">
    <citation type="submission" date="2019-02" db="EMBL/GenBank/DDBJ databases">
        <title>Genome sequencing of the rare red list fungi Phellinidium pouzarii.</title>
        <authorList>
            <person name="Buettner E."/>
            <person name="Kellner H."/>
        </authorList>
    </citation>
    <scope>NUCLEOTIDE SEQUENCE [LARGE SCALE GENOMIC DNA]</scope>
    <source>
        <strain evidence="3 4">DSM 108285</strain>
    </source>
</reference>
<dbReference type="Pfam" id="PF00078">
    <property type="entry name" value="RVT_1"/>
    <property type="match status" value="1"/>
</dbReference>
<proteinExistence type="predicted"/>
<accession>A0A4S4KZ24</accession>
<gene>
    <name evidence="3" type="ORF">EW145_g5865</name>
</gene>
<evidence type="ECO:0000313" key="4">
    <source>
        <dbReference type="Proteomes" id="UP000308199"/>
    </source>
</evidence>
<comment type="caution">
    <text evidence="3">The sequence shown here is derived from an EMBL/GenBank/DDBJ whole genome shotgun (WGS) entry which is preliminary data.</text>
</comment>